<dbReference type="AlphaFoldDB" id="A0A931DG00"/>
<proteinExistence type="predicted"/>
<gene>
    <name evidence="2" type="ORF">IW256_003493</name>
</gene>
<keyword evidence="3" id="KW-1185">Reference proteome</keyword>
<dbReference type="EMBL" id="JADOUA010000001">
    <property type="protein sequence ID" value="MBG6089380.1"/>
    <property type="molecule type" value="Genomic_DNA"/>
</dbReference>
<comment type="caution">
    <text evidence="2">The sequence shown here is derived from an EMBL/GenBank/DDBJ whole genome shotgun (WGS) entry which is preliminary data.</text>
</comment>
<protein>
    <submittedName>
        <fullName evidence="2">Uncharacterized protein YbjT (DUF2867 family)</fullName>
    </submittedName>
</protein>
<dbReference type="Gene3D" id="3.90.25.10">
    <property type="entry name" value="UDP-galactose 4-epimerase, domain 1"/>
    <property type="match status" value="1"/>
</dbReference>
<dbReference type="InterPro" id="IPR016040">
    <property type="entry name" value="NAD(P)-bd_dom"/>
</dbReference>
<dbReference type="Gene3D" id="3.40.50.720">
    <property type="entry name" value="NAD(P)-binding Rossmann-like Domain"/>
    <property type="match status" value="1"/>
</dbReference>
<evidence type="ECO:0000259" key="1">
    <source>
        <dbReference type="Pfam" id="PF13460"/>
    </source>
</evidence>
<dbReference type="RefSeq" id="WP_197011994.1">
    <property type="nucleotide sequence ID" value="NZ_BAABES010000004.1"/>
</dbReference>
<dbReference type="Pfam" id="PF13460">
    <property type="entry name" value="NAD_binding_10"/>
    <property type="match status" value="1"/>
</dbReference>
<feature type="domain" description="NAD(P)-binding" evidence="1">
    <location>
        <begin position="25"/>
        <end position="184"/>
    </location>
</feature>
<dbReference type="Proteomes" id="UP000614047">
    <property type="component" value="Unassembled WGS sequence"/>
</dbReference>
<sequence length="288" mass="30352">MTEQTNNVGNIEAAVDETGPVLVLGGTGKTGRRVVERLTGRGVPVRVGSRSGEPRFDWKDRSTWAPVLEGMAAVYVAYSPDLAVPGSDGDIRALCTAALAAGAGRIVLLSGRGEEEAEAAEQVLKDSGAAWTVLRADWFAQNFSEDWLLEAVLAGEVALPVGDVPEPFVDAWDVADVAVAALTEDGHAGRTYELSGPRALTFAEAVGEIAAASGRPVTFREVPLERFAEDLGRAGVPGEVVGLMTYLFTTVLDGRNQRPADGVRQALGRAPRDFAGYARETAATGVWS</sequence>
<dbReference type="InterPro" id="IPR051604">
    <property type="entry name" value="Ergot_Alk_Oxidoreductase"/>
</dbReference>
<organism evidence="2 3">
    <name type="scientific">Actinomadura viridis</name>
    <dbReference type="NCBI Taxonomy" id="58110"/>
    <lineage>
        <taxon>Bacteria</taxon>
        <taxon>Bacillati</taxon>
        <taxon>Actinomycetota</taxon>
        <taxon>Actinomycetes</taxon>
        <taxon>Streptosporangiales</taxon>
        <taxon>Thermomonosporaceae</taxon>
        <taxon>Actinomadura</taxon>
    </lineage>
</organism>
<dbReference type="InterPro" id="IPR036291">
    <property type="entry name" value="NAD(P)-bd_dom_sf"/>
</dbReference>
<evidence type="ECO:0000313" key="2">
    <source>
        <dbReference type="EMBL" id="MBG6089380.1"/>
    </source>
</evidence>
<accession>A0A931DG00</accession>
<dbReference type="PANTHER" id="PTHR43162">
    <property type="match status" value="1"/>
</dbReference>
<name>A0A931DG00_9ACTN</name>
<dbReference type="PANTHER" id="PTHR43162:SF1">
    <property type="entry name" value="PRESTALK A DIFFERENTIATION PROTEIN A"/>
    <property type="match status" value="1"/>
</dbReference>
<reference evidence="2" key="1">
    <citation type="submission" date="2020-11" db="EMBL/GenBank/DDBJ databases">
        <title>Sequencing the genomes of 1000 actinobacteria strains.</title>
        <authorList>
            <person name="Klenk H.-P."/>
        </authorList>
    </citation>
    <scope>NUCLEOTIDE SEQUENCE</scope>
    <source>
        <strain evidence="2">DSM 43175</strain>
    </source>
</reference>
<evidence type="ECO:0000313" key="3">
    <source>
        <dbReference type="Proteomes" id="UP000614047"/>
    </source>
</evidence>
<dbReference type="SUPFAM" id="SSF51735">
    <property type="entry name" value="NAD(P)-binding Rossmann-fold domains"/>
    <property type="match status" value="1"/>
</dbReference>